<dbReference type="SUPFAM" id="SSF55961">
    <property type="entry name" value="Bet v1-like"/>
    <property type="match status" value="1"/>
</dbReference>
<dbReference type="Proteomes" id="UP000001753">
    <property type="component" value="Chromosome"/>
</dbReference>
<gene>
    <name evidence="2" type="ORF">bcere0026_16220</name>
</gene>
<name>C2XSF5_BACMY</name>
<proteinExistence type="predicted"/>
<comment type="caution">
    <text evidence="2">The sequence shown here is derived from an EMBL/GenBank/DDBJ whole genome shotgun (WGS) entry which is preliminary data.</text>
</comment>
<keyword evidence="1" id="KW-0812">Transmembrane</keyword>
<dbReference type="AlphaFoldDB" id="C2XSF5"/>
<accession>C2XSF5</accession>
<feature type="transmembrane region" description="Helical" evidence="1">
    <location>
        <begin position="272"/>
        <end position="290"/>
    </location>
</feature>
<dbReference type="InterPro" id="IPR025695">
    <property type="entry name" value="DoxX-like"/>
</dbReference>
<evidence type="ECO:0000256" key="1">
    <source>
        <dbReference type="SAM" id="Phobius"/>
    </source>
</evidence>
<feature type="transmembrane region" description="Helical" evidence="1">
    <location>
        <begin position="245"/>
        <end position="266"/>
    </location>
</feature>
<evidence type="ECO:0000313" key="2">
    <source>
        <dbReference type="EMBL" id="EEL71387.1"/>
    </source>
</evidence>
<feature type="transmembrane region" description="Helical" evidence="1">
    <location>
        <begin position="219"/>
        <end position="238"/>
    </location>
</feature>
<dbReference type="Pfam" id="PF13781">
    <property type="entry name" value="DoxX_3"/>
    <property type="match status" value="1"/>
</dbReference>
<sequence length="307" mass="35376">MGGGRMGKKKPIYVATEMNTTMEKLWEYTQEPDIHTEWDARFTEISYLEKKEGEPQKFLYKTKIGFGLEIAGEGESIGEIRKETGERISSLKFWTDNQLSLIQIGRGYWKYTPNEEHIHFETQYDYDTRFGRIGNVIDLYVFRPLLGWATAWSFDALKLWLEKGLHPKLLIRRTMTYWLVCFLFAFVWLYQGIVPKLMFTHSEEVKMLSALIGSNESSIFMLKIVGFLEIILGVIWLLPLPKRKLFIGHIILLIVLTLAAGSTNIASFTQPFNPITLNFLLIGLSIVGYINSTNLPSAKNCKRTRKG</sequence>
<reference evidence="2" key="1">
    <citation type="journal article" date="2012" name="Genome Res.">
        <title>Genomic characterization of the Bacillus cereus sensu lato species: Backdrop to the evolution of Bacillus anthracis.</title>
        <authorList>
            <person name="Zwick M.E."/>
            <person name="Joseph S.J."/>
            <person name="Didelot X."/>
            <person name="Chen P.E."/>
            <person name="Bishop-Lilly K.A."/>
            <person name="Stewart A.C."/>
            <person name="Willner K."/>
            <person name="Nolan N."/>
            <person name="Lentz S."/>
            <person name="Thomason M.K."/>
            <person name="Sozhamannan S."/>
            <person name="Mateczun A.J."/>
            <person name="Du L."/>
            <person name="Read T.D."/>
        </authorList>
    </citation>
    <scope>NUCLEOTIDE SEQUENCE [LARGE SCALE GENOMIC DNA]</scope>
    <source>
        <strain evidence="2">AH603</strain>
    </source>
</reference>
<keyword evidence="1" id="KW-1133">Transmembrane helix</keyword>
<evidence type="ECO:0008006" key="3">
    <source>
        <dbReference type="Google" id="ProtNLM"/>
    </source>
</evidence>
<feature type="transmembrane region" description="Helical" evidence="1">
    <location>
        <begin position="177"/>
        <end position="199"/>
    </location>
</feature>
<keyword evidence="1" id="KW-0472">Membrane</keyword>
<dbReference type="HOGENOM" id="CLU_080922_0_0_9"/>
<organism evidence="2">
    <name type="scientific">Bacillus mycoides</name>
    <dbReference type="NCBI Taxonomy" id="1405"/>
    <lineage>
        <taxon>Bacteria</taxon>
        <taxon>Bacillati</taxon>
        <taxon>Bacillota</taxon>
        <taxon>Bacilli</taxon>
        <taxon>Bacillales</taxon>
        <taxon>Bacillaceae</taxon>
        <taxon>Bacillus</taxon>
        <taxon>Bacillus cereus group</taxon>
    </lineage>
</organism>
<protein>
    <recommendedName>
        <fullName evidence="3">DoxX-like family protein</fullName>
    </recommendedName>
</protein>
<dbReference type="EMBL" id="ACMP01000056">
    <property type="protein sequence ID" value="EEL71387.1"/>
    <property type="molecule type" value="Genomic_DNA"/>
</dbReference>